<comment type="caution">
    <text evidence="2">The sequence shown here is derived from an EMBL/GenBank/DDBJ whole genome shotgun (WGS) entry which is preliminary data.</text>
</comment>
<sequence>MAEKKDWSKLSTKELLEMLQRQEKLVNKKFLQSLPDKGKKIIETVKRLKDLISQREKLELQDIDAQFEKLTVSQPVQKTRVDLLDSDDSDDNDRILSGSDHQDTANVNKQSSGSQHEEAMDSKSSSGRTWDYKSAATPATYKFEIAKPISLEESFKLQQEQEKRRKDLQAQQATMKLREQSYQVGTYHSMQVSNPLQYQETVLENHSSDDSDPEEYNARPFKMDSEDDGD</sequence>
<accession>A0A3M6TV80</accession>
<evidence type="ECO:0000256" key="1">
    <source>
        <dbReference type="SAM" id="MobiDB-lite"/>
    </source>
</evidence>
<feature type="region of interest" description="Disordered" evidence="1">
    <location>
        <begin position="78"/>
        <end position="131"/>
    </location>
</feature>
<dbReference type="GO" id="GO:0035556">
    <property type="term" value="P:intracellular signal transduction"/>
    <property type="evidence" value="ECO:0007669"/>
    <property type="project" value="TreeGrafter"/>
</dbReference>
<feature type="compositionally biased region" description="Polar residues" evidence="1">
    <location>
        <begin position="104"/>
        <end position="114"/>
    </location>
</feature>
<evidence type="ECO:0000313" key="2">
    <source>
        <dbReference type="EMBL" id="RMX45251.1"/>
    </source>
</evidence>
<dbReference type="InterPro" id="IPR051375">
    <property type="entry name" value="Tuftelin_GRINL1A/MYZAP/CCD68"/>
</dbReference>
<dbReference type="EMBL" id="RCHS01002836">
    <property type="protein sequence ID" value="RMX45251.1"/>
    <property type="molecule type" value="Genomic_DNA"/>
</dbReference>
<reference evidence="2 3" key="1">
    <citation type="journal article" date="2018" name="Sci. Rep.">
        <title>Comparative analysis of the Pocillopora damicornis genome highlights role of immune system in coral evolution.</title>
        <authorList>
            <person name="Cunning R."/>
            <person name="Bay R.A."/>
            <person name="Gillette P."/>
            <person name="Baker A.C."/>
            <person name="Traylor-Knowles N."/>
        </authorList>
    </citation>
    <scope>NUCLEOTIDE SEQUENCE [LARGE SCALE GENOMIC DNA]</scope>
    <source>
        <strain evidence="2">RSMAS</strain>
        <tissue evidence="2">Whole animal</tissue>
    </source>
</reference>
<dbReference type="InterPro" id="IPR026213">
    <property type="entry name" value="GRINL1"/>
</dbReference>
<evidence type="ECO:0000313" key="3">
    <source>
        <dbReference type="Proteomes" id="UP000275408"/>
    </source>
</evidence>
<feature type="region of interest" description="Disordered" evidence="1">
    <location>
        <begin position="186"/>
        <end position="230"/>
    </location>
</feature>
<feature type="compositionally biased region" description="Polar residues" evidence="1">
    <location>
        <begin position="186"/>
        <end position="205"/>
    </location>
</feature>
<dbReference type="GO" id="GO:0006368">
    <property type="term" value="P:transcription elongation by RNA polymerase II"/>
    <property type="evidence" value="ECO:0007669"/>
    <property type="project" value="InterPro"/>
</dbReference>
<dbReference type="GO" id="GO:0005634">
    <property type="term" value="C:nucleus"/>
    <property type="evidence" value="ECO:0007669"/>
    <property type="project" value="InterPro"/>
</dbReference>
<dbReference type="OMA" id="DIRMGEY"/>
<name>A0A3M6TV80_POCDA</name>
<keyword evidence="3" id="KW-1185">Reference proteome</keyword>
<gene>
    <name evidence="2" type="ORF">pdam_00000841</name>
</gene>
<dbReference type="OrthoDB" id="2408655at2759"/>
<protein>
    <submittedName>
        <fullName evidence="2">Uncharacterized protein</fullName>
    </submittedName>
</protein>
<dbReference type="AlphaFoldDB" id="A0A3M6TV80"/>
<dbReference type="PANTHER" id="PTHR23171">
    <property type="entry name" value="GDOWN1"/>
    <property type="match status" value="1"/>
</dbReference>
<dbReference type="GO" id="GO:0003711">
    <property type="term" value="F:transcription elongation factor activity"/>
    <property type="evidence" value="ECO:0007669"/>
    <property type="project" value="InterPro"/>
</dbReference>
<proteinExistence type="predicted"/>
<dbReference type="Proteomes" id="UP000275408">
    <property type="component" value="Unassembled WGS sequence"/>
</dbReference>
<dbReference type="PANTHER" id="PTHR23171:SF13">
    <property type="entry name" value="DNA-DIRECTED RNA POLYMERASE II SUBUNIT GRINL1A"/>
    <property type="match status" value="1"/>
</dbReference>
<dbReference type="Pfam" id="PF15328">
    <property type="entry name" value="GCOM2"/>
    <property type="match status" value="1"/>
</dbReference>
<organism evidence="2 3">
    <name type="scientific">Pocillopora damicornis</name>
    <name type="common">Cauliflower coral</name>
    <name type="synonym">Millepora damicornis</name>
    <dbReference type="NCBI Taxonomy" id="46731"/>
    <lineage>
        <taxon>Eukaryota</taxon>
        <taxon>Metazoa</taxon>
        <taxon>Cnidaria</taxon>
        <taxon>Anthozoa</taxon>
        <taxon>Hexacorallia</taxon>
        <taxon>Scleractinia</taxon>
        <taxon>Astrocoeniina</taxon>
        <taxon>Pocilloporidae</taxon>
        <taxon>Pocillopora</taxon>
    </lineage>
</organism>